<protein>
    <submittedName>
        <fullName evidence="2">Amidotransferase</fullName>
    </submittedName>
</protein>
<dbReference type="Proteomes" id="UP000236893">
    <property type="component" value="Unassembled WGS sequence"/>
</dbReference>
<gene>
    <name evidence="2" type="ORF">C3K47_15060</name>
</gene>
<sequence length="233" mass="26728">MNIHYFQHVPFEGLGYIETWIKEKEYNLTATRFYEKDKLPDLNQVDWLIIMGGPMNVDDEEQYPWLKAEKEFIQKAIDANKTVLGICLGAQLIADVLGADVFPNKFKEIGWFPVEVFEATHKFNFPQNKITVFHWHGDTFDLPEDATLAASSRATINQAFRFKQNVVGLQFHLETTLACIDALIENCGDELISNAFIQSADQIRNFAPNYIEENHEAMQLILEHLESLTTVSV</sequence>
<dbReference type="Gene3D" id="3.40.50.880">
    <property type="match status" value="1"/>
</dbReference>
<dbReference type="PANTHER" id="PTHR42695">
    <property type="entry name" value="GLUTAMINE AMIDOTRANSFERASE YLR126C-RELATED"/>
    <property type="match status" value="1"/>
</dbReference>
<dbReference type="CDD" id="cd01741">
    <property type="entry name" value="GATase1_1"/>
    <property type="match status" value="1"/>
</dbReference>
<name>A0A2S4ZYF5_9SPHI</name>
<dbReference type="SUPFAM" id="SSF52317">
    <property type="entry name" value="Class I glutamine amidotransferase-like"/>
    <property type="match status" value="1"/>
</dbReference>
<dbReference type="InterPro" id="IPR029062">
    <property type="entry name" value="Class_I_gatase-like"/>
</dbReference>
<dbReference type="PROSITE" id="PS51273">
    <property type="entry name" value="GATASE_TYPE_1"/>
    <property type="match status" value="1"/>
</dbReference>
<organism evidence="2 3">
    <name type="scientific">Solitalea longa</name>
    <dbReference type="NCBI Taxonomy" id="2079460"/>
    <lineage>
        <taxon>Bacteria</taxon>
        <taxon>Pseudomonadati</taxon>
        <taxon>Bacteroidota</taxon>
        <taxon>Sphingobacteriia</taxon>
        <taxon>Sphingobacteriales</taxon>
        <taxon>Sphingobacteriaceae</taxon>
        <taxon>Solitalea</taxon>
    </lineage>
</organism>
<evidence type="ECO:0000313" key="2">
    <source>
        <dbReference type="EMBL" id="POY35381.1"/>
    </source>
</evidence>
<comment type="caution">
    <text evidence="2">The sequence shown here is derived from an EMBL/GenBank/DDBJ whole genome shotgun (WGS) entry which is preliminary data.</text>
</comment>
<dbReference type="RefSeq" id="WP_103789986.1">
    <property type="nucleotide sequence ID" value="NZ_PQVF01000011.1"/>
</dbReference>
<accession>A0A2S4ZYF5</accession>
<dbReference type="OrthoDB" id="9807137at2"/>
<evidence type="ECO:0000259" key="1">
    <source>
        <dbReference type="Pfam" id="PF00117"/>
    </source>
</evidence>
<dbReference type="GO" id="GO:0005829">
    <property type="term" value="C:cytosol"/>
    <property type="evidence" value="ECO:0007669"/>
    <property type="project" value="TreeGrafter"/>
</dbReference>
<feature type="domain" description="Glutamine amidotransferase" evidence="1">
    <location>
        <begin position="33"/>
        <end position="178"/>
    </location>
</feature>
<dbReference type="FunFam" id="3.40.50.880:FF:000033">
    <property type="entry name" value="Glutamine amidotransferase class-I"/>
    <property type="match status" value="1"/>
</dbReference>
<dbReference type="Pfam" id="PF00117">
    <property type="entry name" value="GATase"/>
    <property type="match status" value="1"/>
</dbReference>
<evidence type="ECO:0000313" key="3">
    <source>
        <dbReference type="Proteomes" id="UP000236893"/>
    </source>
</evidence>
<dbReference type="GO" id="GO:0016740">
    <property type="term" value="F:transferase activity"/>
    <property type="evidence" value="ECO:0007669"/>
    <property type="project" value="UniProtKB-KW"/>
</dbReference>
<dbReference type="InterPro" id="IPR044992">
    <property type="entry name" value="ChyE-like"/>
</dbReference>
<keyword evidence="2" id="KW-0808">Transferase</keyword>
<dbReference type="PANTHER" id="PTHR42695:SF5">
    <property type="entry name" value="GLUTAMINE AMIDOTRANSFERASE YLR126C-RELATED"/>
    <property type="match status" value="1"/>
</dbReference>
<dbReference type="EMBL" id="PQVF01000011">
    <property type="protein sequence ID" value="POY35381.1"/>
    <property type="molecule type" value="Genomic_DNA"/>
</dbReference>
<dbReference type="AlphaFoldDB" id="A0A2S4ZYF5"/>
<reference evidence="2 3" key="1">
    <citation type="submission" date="2018-01" db="EMBL/GenBank/DDBJ databases">
        <authorList>
            <person name="Gaut B.S."/>
            <person name="Morton B.R."/>
            <person name="Clegg M.T."/>
            <person name="Duvall M.R."/>
        </authorList>
    </citation>
    <scope>NUCLEOTIDE SEQUENCE [LARGE SCALE GENOMIC DNA]</scope>
    <source>
        <strain evidence="2 3">HR-AV</strain>
    </source>
</reference>
<proteinExistence type="predicted"/>
<dbReference type="InterPro" id="IPR017926">
    <property type="entry name" value="GATASE"/>
</dbReference>
<keyword evidence="3" id="KW-1185">Reference proteome</keyword>